<comment type="caution">
    <text evidence="12">The sequence shown here is derived from an EMBL/GenBank/DDBJ whole genome shotgun (WGS) entry which is preliminary data.</text>
</comment>
<dbReference type="InterPro" id="IPR036890">
    <property type="entry name" value="HATPase_C_sf"/>
</dbReference>
<dbReference type="InterPro" id="IPR004358">
    <property type="entry name" value="Sig_transdc_His_kin-like_C"/>
</dbReference>
<evidence type="ECO:0000256" key="4">
    <source>
        <dbReference type="ARBA" id="ARBA00022679"/>
    </source>
</evidence>
<feature type="modified residue" description="4-aspartylphosphate" evidence="9">
    <location>
        <position position="671"/>
    </location>
</feature>
<dbReference type="CDD" id="cd00082">
    <property type="entry name" value="HisKA"/>
    <property type="match status" value="1"/>
</dbReference>
<dbReference type="InterPro" id="IPR011006">
    <property type="entry name" value="CheY-like_superfamily"/>
</dbReference>
<gene>
    <name evidence="12" type="ORF">O2N63_17110</name>
</gene>
<comment type="catalytic activity">
    <reaction evidence="1">
        <text>ATP + protein L-histidine = ADP + protein N-phospho-L-histidine.</text>
        <dbReference type="EC" id="2.7.13.3"/>
    </reaction>
</comment>
<evidence type="ECO:0000313" key="12">
    <source>
        <dbReference type="EMBL" id="MDA5095813.1"/>
    </source>
</evidence>
<dbReference type="Gene3D" id="3.40.50.2300">
    <property type="match status" value="1"/>
</dbReference>
<accession>A0ABT4W5L1</accession>
<dbReference type="PRINTS" id="PR00344">
    <property type="entry name" value="BCTRLSENSOR"/>
</dbReference>
<feature type="domain" description="Response regulatory" evidence="11">
    <location>
        <begin position="622"/>
        <end position="738"/>
    </location>
</feature>
<keyword evidence="5" id="KW-0547">Nucleotide-binding</keyword>
<dbReference type="Gene3D" id="3.30.565.10">
    <property type="entry name" value="Histidine kinase-like ATPase, C-terminal domain"/>
    <property type="match status" value="1"/>
</dbReference>
<keyword evidence="6" id="KW-0418">Kinase</keyword>
<protein>
    <recommendedName>
        <fullName evidence="2">histidine kinase</fullName>
        <ecNumber evidence="2">2.7.13.3</ecNumber>
    </recommendedName>
</protein>
<dbReference type="InterPro" id="IPR035965">
    <property type="entry name" value="PAS-like_dom_sf"/>
</dbReference>
<sequence length="746" mass="82801">MTSKQPHSSTRDLAAADLLYDAIEALAEGIAVFDIDRKLVTHNQKFAKLFPLVEDLIAPGVVWRDLLIAGAKRGQFADALPNPELWIDNRLNDEFPLNQTIETELANGVICQAQFSATSLGGFVVVCSDVTQRRKTEAAVREQENILRTVLETSPLAVVMARLVDGKILYRSPEAVSFFGNTQNALQHYVDPNDRNQYIDALVRNGRVDDYHITLVNAQGISCASTSWGRLVSFEGDEYVVTAIMDLSERQEREAMIRRVLEACPTPIQMTRAASGEVMFSSPETITLFGPSDTAKRFYARPGTRKRYLEQLRRDGFVNEFKAEYLNAKNEMFWGAVSARLIDYNGEQVIVSHTRDLTDQIQIEEELSRQQEQLYQNEKLLAMGELLAGVAHELNNPLSVVVGHSLMLREDCADPETLRQVEKISNAAERCARIVKTFLTMARQKPAKMQDLDINEVLQTAVDVAKYGDIEDGISVSYQLAQDLPMISADPDQITQVFINMILNAEQAMRESGKGQQITVKTQKAPDQSGVMITVEDDGPGIPEKSRGRVFEPFFTTREVGQGTGMGLAICHRIIQSHNGQISIETGANGGSLFQILLPLNSPNAQTPADIPKGETTAPDIRILIVDDEEDVAELNAEILSRSGYQVDVFTHADDALESLRTHNYGLILSDLNMPDVDGRGFFDAITQEFPAMIDKTGFITGDTMGHSSQSFLAIANRPYVEKPLSPKELRTFVTDILAKAEQVNR</sequence>
<evidence type="ECO:0000259" key="10">
    <source>
        <dbReference type="PROSITE" id="PS50109"/>
    </source>
</evidence>
<dbReference type="SMART" id="SM00448">
    <property type="entry name" value="REC"/>
    <property type="match status" value="1"/>
</dbReference>
<dbReference type="SUPFAM" id="SSF52172">
    <property type="entry name" value="CheY-like"/>
    <property type="match status" value="1"/>
</dbReference>
<dbReference type="InterPro" id="IPR005467">
    <property type="entry name" value="His_kinase_dom"/>
</dbReference>
<evidence type="ECO:0000259" key="11">
    <source>
        <dbReference type="PROSITE" id="PS50110"/>
    </source>
</evidence>
<dbReference type="GO" id="GO:0005524">
    <property type="term" value="F:ATP binding"/>
    <property type="evidence" value="ECO:0007669"/>
    <property type="project" value="UniProtKB-KW"/>
</dbReference>
<dbReference type="PROSITE" id="PS50109">
    <property type="entry name" value="HIS_KIN"/>
    <property type="match status" value="1"/>
</dbReference>
<keyword evidence="4" id="KW-0808">Transferase</keyword>
<dbReference type="Pfam" id="PF02518">
    <property type="entry name" value="HATPase_c"/>
    <property type="match status" value="1"/>
</dbReference>
<dbReference type="SUPFAM" id="SSF55785">
    <property type="entry name" value="PYP-like sensor domain (PAS domain)"/>
    <property type="match status" value="2"/>
</dbReference>
<dbReference type="PANTHER" id="PTHR43065:SF10">
    <property type="entry name" value="PEROXIDE STRESS-ACTIVATED HISTIDINE KINASE MAK3"/>
    <property type="match status" value="1"/>
</dbReference>
<dbReference type="InterPro" id="IPR000014">
    <property type="entry name" value="PAS"/>
</dbReference>
<dbReference type="Gene3D" id="3.30.450.20">
    <property type="entry name" value="PAS domain"/>
    <property type="match status" value="3"/>
</dbReference>
<keyword evidence="8" id="KW-0902">Two-component regulatory system</keyword>
<dbReference type="Pfam" id="PF00072">
    <property type="entry name" value="Response_reg"/>
    <property type="match status" value="1"/>
</dbReference>
<keyword evidence="3 9" id="KW-0597">Phosphoprotein</keyword>
<reference evidence="12 13" key="1">
    <citation type="submission" date="2023-01" db="EMBL/GenBank/DDBJ databases">
        <authorList>
            <person name="Yoon J.-W."/>
        </authorList>
    </citation>
    <scope>NUCLEOTIDE SEQUENCE [LARGE SCALE GENOMIC DNA]</scope>
    <source>
        <strain evidence="12 13">KMU-50</strain>
    </source>
</reference>
<keyword evidence="13" id="KW-1185">Reference proteome</keyword>
<dbReference type="Pfam" id="PF00512">
    <property type="entry name" value="HisKA"/>
    <property type="match status" value="1"/>
</dbReference>
<evidence type="ECO:0000256" key="6">
    <source>
        <dbReference type="ARBA" id="ARBA00022777"/>
    </source>
</evidence>
<dbReference type="Pfam" id="PF12860">
    <property type="entry name" value="PAS_7"/>
    <property type="match status" value="1"/>
</dbReference>
<dbReference type="SMART" id="SM00387">
    <property type="entry name" value="HATPase_c"/>
    <property type="match status" value="1"/>
</dbReference>
<dbReference type="SMART" id="SM00388">
    <property type="entry name" value="HisKA"/>
    <property type="match status" value="1"/>
</dbReference>
<dbReference type="SUPFAM" id="SSF55874">
    <property type="entry name" value="ATPase domain of HSP90 chaperone/DNA topoisomerase II/histidine kinase"/>
    <property type="match status" value="1"/>
</dbReference>
<evidence type="ECO:0000256" key="9">
    <source>
        <dbReference type="PROSITE-ProRule" id="PRU00169"/>
    </source>
</evidence>
<evidence type="ECO:0000256" key="1">
    <source>
        <dbReference type="ARBA" id="ARBA00000085"/>
    </source>
</evidence>
<evidence type="ECO:0000313" key="13">
    <source>
        <dbReference type="Proteomes" id="UP001528040"/>
    </source>
</evidence>
<dbReference type="EMBL" id="JAQIIO010000017">
    <property type="protein sequence ID" value="MDA5095813.1"/>
    <property type="molecule type" value="Genomic_DNA"/>
</dbReference>
<dbReference type="CDD" id="cd00156">
    <property type="entry name" value="REC"/>
    <property type="match status" value="1"/>
</dbReference>
<dbReference type="Gene3D" id="1.10.287.130">
    <property type="match status" value="1"/>
</dbReference>
<evidence type="ECO:0000256" key="2">
    <source>
        <dbReference type="ARBA" id="ARBA00012438"/>
    </source>
</evidence>
<dbReference type="EC" id="2.7.13.3" evidence="2"/>
<proteinExistence type="predicted"/>
<dbReference type="InterPro" id="IPR003594">
    <property type="entry name" value="HATPase_dom"/>
</dbReference>
<evidence type="ECO:0000256" key="5">
    <source>
        <dbReference type="ARBA" id="ARBA00022741"/>
    </source>
</evidence>
<organism evidence="12 13">
    <name type="scientific">Aliiroseovarius salicola</name>
    <dbReference type="NCBI Taxonomy" id="3009082"/>
    <lineage>
        <taxon>Bacteria</taxon>
        <taxon>Pseudomonadati</taxon>
        <taxon>Pseudomonadota</taxon>
        <taxon>Alphaproteobacteria</taxon>
        <taxon>Rhodobacterales</taxon>
        <taxon>Paracoccaceae</taxon>
        <taxon>Aliiroseovarius</taxon>
    </lineage>
</organism>
<dbReference type="PANTHER" id="PTHR43065">
    <property type="entry name" value="SENSOR HISTIDINE KINASE"/>
    <property type="match status" value="1"/>
</dbReference>
<name>A0ABT4W5L1_9RHOB</name>
<dbReference type="InterPro" id="IPR001789">
    <property type="entry name" value="Sig_transdc_resp-reg_receiver"/>
</dbReference>
<dbReference type="RefSeq" id="WP_271055524.1">
    <property type="nucleotide sequence ID" value="NZ_JAQIIO010000017.1"/>
</dbReference>
<dbReference type="SUPFAM" id="SSF47384">
    <property type="entry name" value="Homodimeric domain of signal transducing histidine kinase"/>
    <property type="match status" value="1"/>
</dbReference>
<evidence type="ECO:0000256" key="3">
    <source>
        <dbReference type="ARBA" id="ARBA00022553"/>
    </source>
</evidence>
<evidence type="ECO:0000256" key="7">
    <source>
        <dbReference type="ARBA" id="ARBA00022840"/>
    </source>
</evidence>
<dbReference type="Proteomes" id="UP001528040">
    <property type="component" value="Unassembled WGS sequence"/>
</dbReference>
<dbReference type="InterPro" id="IPR003661">
    <property type="entry name" value="HisK_dim/P_dom"/>
</dbReference>
<evidence type="ECO:0000256" key="8">
    <source>
        <dbReference type="ARBA" id="ARBA00023012"/>
    </source>
</evidence>
<feature type="domain" description="Histidine kinase" evidence="10">
    <location>
        <begin position="389"/>
        <end position="602"/>
    </location>
</feature>
<dbReference type="PROSITE" id="PS50110">
    <property type="entry name" value="RESPONSE_REGULATORY"/>
    <property type="match status" value="1"/>
</dbReference>
<dbReference type="InterPro" id="IPR036097">
    <property type="entry name" value="HisK_dim/P_sf"/>
</dbReference>
<dbReference type="Pfam" id="PF13188">
    <property type="entry name" value="PAS_8"/>
    <property type="match status" value="1"/>
</dbReference>
<keyword evidence="7 12" id="KW-0067">ATP-binding</keyword>